<dbReference type="InterPro" id="IPR036162">
    <property type="entry name" value="Resolvase-like_N_sf"/>
</dbReference>
<accession>A0AAW4UJ59</accession>
<dbReference type="PANTHER" id="PTHR30461:SF23">
    <property type="entry name" value="DNA RECOMBINASE-RELATED"/>
    <property type="match status" value="1"/>
</dbReference>
<dbReference type="AlphaFoldDB" id="A0AAW4UJ59"/>
<dbReference type="Pfam" id="PF13408">
    <property type="entry name" value="Zn_ribbon_recom"/>
    <property type="match status" value="1"/>
</dbReference>
<dbReference type="Proteomes" id="UP001197684">
    <property type="component" value="Unassembled WGS sequence"/>
</dbReference>
<feature type="coiled-coil region" evidence="1">
    <location>
        <begin position="349"/>
        <end position="400"/>
    </location>
</feature>
<dbReference type="Gene3D" id="3.40.50.1390">
    <property type="entry name" value="Resolvase, N-terminal catalytic domain"/>
    <property type="match status" value="1"/>
</dbReference>
<gene>
    <name evidence="3" type="ORF">LIZ56_14270</name>
</gene>
<name>A0AAW4UJ59_9FIRM</name>
<sequence length="446" mass="51935">MSRLGRDYIETGNLVERVFPMMNIRFVAITDNYDSSKKDADLMVAVTNIANDLYAKDISKKISSSKQEAMEKGIPTGNVAYGYKVVFNENKVKVMVEDKEAADVVRWIFNEAEKGTLHSVIAAELNAKHILTPAQYKVRHNIEKLEKLRGVKWTVDTISRILKNEVYIGRYVTGKDRVCLYRHEKRHTTNKDEWYVFENHHIALIAKEQFYAVQKNKRKVIKPAKNQTVNMLKGKIICGCCGSSIHIHPEKHAKVYLCTHRKRYGKDSCNCLPVKVDDVYAAVLAVIKEQIQVFVDREMILKEHHNDSRVIRQEQVYTEAVNKCVKEMDRLMELKSGLYADYTEELLDEKEYLQLNREYSQRIEKLKIQADEYRQAASQYESAEKTVAQLKAEMLRFKGKRKLTQEMVDLFVAQVRIYENKNLEIVLNYEDELKKFAELNMEREAG</sequence>
<dbReference type="InterPro" id="IPR025827">
    <property type="entry name" value="Zn_ribbon_recom_dom"/>
</dbReference>
<dbReference type="InterPro" id="IPR038109">
    <property type="entry name" value="DNA_bind_recomb_sf"/>
</dbReference>
<feature type="domain" description="Recombinase" evidence="2">
    <location>
        <begin position="80"/>
        <end position="226"/>
    </location>
</feature>
<reference evidence="3" key="1">
    <citation type="submission" date="2021-10" db="EMBL/GenBank/DDBJ databases">
        <title>Collection of gut derived symbiotic bacterial strains cultured from healthy donors.</title>
        <authorList>
            <person name="Lin H."/>
            <person name="Littmann E."/>
            <person name="Kohout C."/>
            <person name="Pamer E.G."/>
        </authorList>
    </citation>
    <scope>NUCLEOTIDE SEQUENCE</scope>
    <source>
        <strain evidence="3">DFI.9.42</strain>
    </source>
</reference>
<evidence type="ECO:0000313" key="3">
    <source>
        <dbReference type="EMBL" id="MCB6939558.1"/>
    </source>
</evidence>
<dbReference type="Pfam" id="PF07508">
    <property type="entry name" value="Recombinase"/>
    <property type="match status" value="1"/>
</dbReference>
<dbReference type="GO" id="GO:0003677">
    <property type="term" value="F:DNA binding"/>
    <property type="evidence" value="ECO:0007669"/>
    <property type="project" value="InterPro"/>
</dbReference>
<proteinExistence type="predicted"/>
<dbReference type="GO" id="GO:0000150">
    <property type="term" value="F:DNA strand exchange activity"/>
    <property type="evidence" value="ECO:0007669"/>
    <property type="project" value="InterPro"/>
</dbReference>
<dbReference type="PROSITE" id="PS51737">
    <property type="entry name" value="RECOMBINASE_DNA_BIND"/>
    <property type="match status" value="1"/>
</dbReference>
<dbReference type="InterPro" id="IPR011109">
    <property type="entry name" value="DNA_bind_recombinase_dom"/>
</dbReference>
<evidence type="ECO:0000256" key="1">
    <source>
        <dbReference type="SAM" id="Coils"/>
    </source>
</evidence>
<dbReference type="PANTHER" id="PTHR30461">
    <property type="entry name" value="DNA-INVERTASE FROM LAMBDOID PROPHAGE"/>
    <property type="match status" value="1"/>
</dbReference>
<evidence type="ECO:0000259" key="2">
    <source>
        <dbReference type="PROSITE" id="PS51737"/>
    </source>
</evidence>
<dbReference type="InterPro" id="IPR050639">
    <property type="entry name" value="SSR_resolvase"/>
</dbReference>
<comment type="caution">
    <text evidence="3">The sequence shown here is derived from an EMBL/GenBank/DDBJ whole genome shotgun (WGS) entry which is preliminary data.</text>
</comment>
<evidence type="ECO:0000313" key="4">
    <source>
        <dbReference type="Proteomes" id="UP001197684"/>
    </source>
</evidence>
<keyword evidence="1" id="KW-0175">Coiled coil</keyword>
<dbReference type="SUPFAM" id="SSF53041">
    <property type="entry name" value="Resolvase-like"/>
    <property type="match status" value="1"/>
</dbReference>
<protein>
    <submittedName>
        <fullName evidence="3">Recombinase family protein</fullName>
    </submittedName>
</protein>
<organism evidence="3 4">
    <name type="scientific">Agathobacter rectalis</name>
    <dbReference type="NCBI Taxonomy" id="39491"/>
    <lineage>
        <taxon>Bacteria</taxon>
        <taxon>Bacillati</taxon>
        <taxon>Bacillota</taxon>
        <taxon>Clostridia</taxon>
        <taxon>Lachnospirales</taxon>
        <taxon>Lachnospiraceae</taxon>
        <taxon>Agathobacter</taxon>
    </lineage>
</organism>
<dbReference type="Gene3D" id="3.90.1750.20">
    <property type="entry name" value="Putative Large Serine Recombinase, Chain B, Domain 2"/>
    <property type="match status" value="1"/>
</dbReference>
<dbReference type="EMBL" id="JAJCJK010000032">
    <property type="protein sequence ID" value="MCB6939558.1"/>
    <property type="molecule type" value="Genomic_DNA"/>
</dbReference>